<reference evidence="2" key="2">
    <citation type="submission" date="2021-04" db="EMBL/GenBank/DDBJ databases">
        <authorList>
            <person name="Gilroy R."/>
        </authorList>
    </citation>
    <scope>NUCLEOTIDE SEQUENCE</scope>
    <source>
        <strain evidence="2">ChiHjej12B11-16260</strain>
    </source>
</reference>
<name>A0A9D1VQY8_9BACT</name>
<evidence type="ECO:0000256" key="1">
    <source>
        <dbReference type="ARBA" id="ARBA00093770"/>
    </source>
</evidence>
<protein>
    <submittedName>
        <fullName evidence="2">DUF3109 family protein</fullName>
    </submittedName>
</protein>
<gene>
    <name evidence="2" type="ORF">H9982_01915</name>
</gene>
<proteinExistence type="inferred from homology"/>
<organism evidence="2 3">
    <name type="scientific">Candidatus Barnesiella excrementipullorum</name>
    <dbReference type="NCBI Taxonomy" id="2838479"/>
    <lineage>
        <taxon>Bacteria</taxon>
        <taxon>Pseudomonadati</taxon>
        <taxon>Bacteroidota</taxon>
        <taxon>Bacteroidia</taxon>
        <taxon>Bacteroidales</taxon>
        <taxon>Barnesiellaceae</taxon>
        <taxon>Barnesiella</taxon>
    </lineage>
</organism>
<dbReference type="Pfam" id="PF11307">
    <property type="entry name" value="DUF3109"/>
    <property type="match status" value="1"/>
</dbReference>
<evidence type="ECO:0000313" key="2">
    <source>
        <dbReference type="EMBL" id="HIX44955.1"/>
    </source>
</evidence>
<comment type="caution">
    <text evidence="2">The sequence shown here is derived from an EMBL/GenBank/DDBJ whole genome shotgun (WGS) entry which is preliminary data.</text>
</comment>
<evidence type="ECO:0000313" key="3">
    <source>
        <dbReference type="Proteomes" id="UP000824246"/>
    </source>
</evidence>
<reference evidence="2" key="1">
    <citation type="journal article" date="2021" name="PeerJ">
        <title>Extensive microbial diversity within the chicken gut microbiome revealed by metagenomics and culture.</title>
        <authorList>
            <person name="Gilroy R."/>
            <person name="Ravi A."/>
            <person name="Getino M."/>
            <person name="Pursley I."/>
            <person name="Horton D.L."/>
            <person name="Alikhan N.F."/>
            <person name="Baker D."/>
            <person name="Gharbi K."/>
            <person name="Hall N."/>
            <person name="Watson M."/>
            <person name="Adriaenssens E.M."/>
            <person name="Foster-Nyarko E."/>
            <person name="Jarju S."/>
            <person name="Secka A."/>
            <person name="Antonio M."/>
            <person name="Oren A."/>
            <person name="Chaudhuri R.R."/>
            <person name="La Ragione R."/>
            <person name="Hildebrand F."/>
            <person name="Pallen M.J."/>
        </authorList>
    </citation>
    <scope>NUCLEOTIDE SEQUENCE</scope>
    <source>
        <strain evidence="2">ChiHjej12B11-16260</strain>
    </source>
</reference>
<accession>A0A9D1VQY8</accession>
<dbReference type="Proteomes" id="UP000824246">
    <property type="component" value="Unassembled WGS sequence"/>
</dbReference>
<sequence length="194" mass="22050">MLQIENTLVSLDIIERFFVCNIEACRGECCIDGDAGAPITPEERKAIEEALPAVWDDLSPAAQAVIREQGVAYIDEEADLVTSIVDGRDCVFTCYGNNGVCYCALEKAYREGRSAFFKPLSCHLYPVRVQRWANGYTAFNYHRWKICKAAEVLGRHEKVRVYQFLKEPLIRCMGEEWYKTLSEVADEYLKATGE</sequence>
<comment type="similarity">
    <text evidence="1">Belongs to the Rv0495c family.</text>
</comment>
<dbReference type="AlphaFoldDB" id="A0A9D1VQY8"/>
<dbReference type="InterPro" id="IPR021458">
    <property type="entry name" value="Rv0495c"/>
</dbReference>
<dbReference type="EMBL" id="DXFB01000048">
    <property type="protein sequence ID" value="HIX44955.1"/>
    <property type="molecule type" value="Genomic_DNA"/>
</dbReference>